<dbReference type="EMBL" id="JAHRIQ010064765">
    <property type="protein sequence ID" value="MEQ2242404.1"/>
    <property type="molecule type" value="Genomic_DNA"/>
</dbReference>
<reference evidence="1 2" key="1">
    <citation type="submission" date="2021-06" db="EMBL/GenBank/DDBJ databases">
        <authorList>
            <person name="Palmer J.M."/>
        </authorList>
    </citation>
    <scope>NUCLEOTIDE SEQUENCE [LARGE SCALE GENOMIC DNA]</scope>
    <source>
        <strain evidence="2">if_2019</strain>
        <tissue evidence="1">Muscle</tissue>
    </source>
</reference>
<comment type="caution">
    <text evidence="1">The sequence shown here is derived from an EMBL/GenBank/DDBJ whole genome shotgun (WGS) entry which is preliminary data.</text>
</comment>
<evidence type="ECO:0000313" key="2">
    <source>
        <dbReference type="Proteomes" id="UP001482620"/>
    </source>
</evidence>
<keyword evidence="2" id="KW-1185">Reference proteome</keyword>
<sequence>MSSVLGELFSVGSVCYHYVKHCVVYCQKISLLKLAKRTKKPCCQRRGRRGRIWHKLRKITFNIRCVLLALPTILLSKLQSIWNKFEKLKAWIKSTPERTKTCLLDFTEMGLGESEQDEELSLVDWTTTPTS</sequence>
<protein>
    <submittedName>
        <fullName evidence="1">Uncharacterized protein</fullName>
    </submittedName>
</protein>
<accession>A0ABV0UB19</accession>
<evidence type="ECO:0000313" key="1">
    <source>
        <dbReference type="EMBL" id="MEQ2242404.1"/>
    </source>
</evidence>
<gene>
    <name evidence="1" type="ORF">ILYODFUR_035580</name>
</gene>
<name>A0ABV0UB19_9TELE</name>
<proteinExistence type="predicted"/>
<organism evidence="1 2">
    <name type="scientific">Ilyodon furcidens</name>
    <name type="common">goldbreast splitfin</name>
    <dbReference type="NCBI Taxonomy" id="33524"/>
    <lineage>
        <taxon>Eukaryota</taxon>
        <taxon>Metazoa</taxon>
        <taxon>Chordata</taxon>
        <taxon>Craniata</taxon>
        <taxon>Vertebrata</taxon>
        <taxon>Euteleostomi</taxon>
        <taxon>Actinopterygii</taxon>
        <taxon>Neopterygii</taxon>
        <taxon>Teleostei</taxon>
        <taxon>Neoteleostei</taxon>
        <taxon>Acanthomorphata</taxon>
        <taxon>Ovalentaria</taxon>
        <taxon>Atherinomorphae</taxon>
        <taxon>Cyprinodontiformes</taxon>
        <taxon>Goodeidae</taxon>
        <taxon>Ilyodon</taxon>
    </lineage>
</organism>
<dbReference type="Proteomes" id="UP001482620">
    <property type="component" value="Unassembled WGS sequence"/>
</dbReference>